<organism evidence="7 8">
    <name type="scientific">Dekkera bruxellensis</name>
    <name type="common">Brettanomyces custersii</name>
    <dbReference type="NCBI Taxonomy" id="5007"/>
    <lineage>
        <taxon>Eukaryota</taxon>
        <taxon>Fungi</taxon>
        <taxon>Dikarya</taxon>
        <taxon>Ascomycota</taxon>
        <taxon>Saccharomycotina</taxon>
        <taxon>Pichiomycetes</taxon>
        <taxon>Pichiales</taxon>
        <taxon>Pichiaceae</taxon>
        <taxon>Brettanomyces</taxon>
    </lineage>
</organism>
<protein>
    <submittedName>
        <fullName evidence="7">DEBR0S1_24630g1_1</fullName>
    </submittedName>
</protein>
<dbReference type="AlphaFoldDB" id="A0A7D9GXU8"/>
<keyword evidence="3" id="KW-1133">Transmembrane helix</keyword>
<sequence>MWFSGKSDESGSTPQNGEILRKEQGIPKKEENVQDILNTVDFEPEKLHPLAGLNKDIEYLDLDDEKLSTMEGSGNPILATRGWGDDLCYGAGTVYVLGLGFGGLRGFDEGLKSLPQPKVDPLTNKLRPVPFKLKLNTILNQVTKFGPHAGNTAGVLGIMYNIINSSFDHYRGKHDDWNSLASGFLSGALYKSTSGLKAMGISSILMTGVAASWCGLKRFVAHKQAASRFEN</sequence>
<proteinExistence type="predicted"/>
<reference evidence="7 8" key="1">
    <citation type="submission" date="2019-07" db="EMBL/GenBank/DDBJ databases">
        <authorList>
            <person name="Friedrich A."/>
            <person name="Schacherer J."/>
        </authorList>
    </citation>
    <scope>NUCLEOTIDE SEQUENCE [LARGE SCALE GENOMIC DNA]</scope>
</reference>
<evidence type="ECO:0000313" key="9">
    <source>
        <dbReference type="Proteomes" id="UP000568158"/>
    </source>
</evidence>
<accession>A0A7D9GXU8</accession>
<dbReference type="Proteomes" id="UP000478008">
    <property type="component" value="Unassembled WGS sequence"/>
</dbReference>
<evidence type="ECO:0000256" key="3">
    <source>
        <dbReference type="ARBA" id="ARBA00022989"/>
    </source>
</evidence>
<evidence type="ECO:0000256" key="1">
    <source>
        <dbReference type="ARBA" id="ARBA00004141"/>
    </source>
</evidence>
<dbReference type="PANTHER" id="PTHR15371">
    <property type="entry name" value="TIM23"/>
    <property type="match status" value="1"/>
</dbReference>
<dbReference type="GO" id="GO:0005744">
    <property type="term" value="C:TIM23 mitochondrial import inner membrane translocase complex"/>
    <property type="evidence" value="ECO:0007669"/>
    <property type="project" value="TreeGrafter"/>
</dbReference>
<evidence type="ECO:0000256" key="2">
    <source>
        <dbReference type="ARBA" id="ARBA00022692"/>
    </source>
</evidence>
<evidence type="ECO:0000313" key="6">
    <source>
        <dbReference type="EMBL" id="KAF6016155.1"/>
    </source>
</evidence>
<dbReference type="GO" id="GO:0008320">
    <property type="term" value="F:protein transmembrane transporter activity"/>
    <property type="evidence" value="ECO:0007669"/>
    <property type="project" value="TreeGrafter"/>
</dbReference>
<feature type="region of interest" description="Disordered" evidence="5">
    <location>
        <begin position="1"/>
        <end position="26"/>
    </location>
</feature>
<dbReference type="PANTHER" id="PTHR15371:SF0">
    <property type="entry name" value="SD19278P"/>
    <property type="match status" value="1"/>
</dbReference>
<dbReference type="EMBL" id="JABCYN010000003">
    <property type="protein sequence ID" value="KAF6016155.1"/>
    <property type="molecule type" value="Genomic_DNA"/>
</dbReference>
<gene>
    <name evidence="7" type="primary">TIM23</name>
    <name evidence="7" type="ORF">DEBR0S1_24630G</name>
    <name evidence="6" type="ORF">HII12_000196</name>
</gene>
<reference evidence="6 9" key="2">
    <citation type="journal article" date="2020" name="Appl. Microbiol. Biotechnol.">
        <title>Targeted gene deletion in Brettanomyces bruxellensis with an expression-free CRISPR-Cas9 system.</title>
        <authorList>
            <person name="Varela C."/>
            <person name="Bartel C."/>
            <person name="Onetto C."/>
            <person name="Borneman A."/>
        </authorList>
    </citation>
    <scope>NUCLEOTIDE SEQUENCE [LARGE SCALE GENOMIC DNA]</scope>
    <source>
        <strain evidence="6 9">AWRI1613</strain>
    </source>
</reference>
<evidence type="ECO:0000256" key="5">
    <source>
        <dbReference type="SAM" id="MobiDB-lite"/>
    </source>
</evidence>
<keyword evidence="2" id="KW-0812">Transmembrane</keyword>
<comment type="subcellular location">
    <subcellularLocation>
        <location evidence="1">Membrane</location>
        <topology evidence="1">Multi-pass membrane protein</topology>
    </subcellularLocation>
</comment>
<evidence type="ECO:0000313" key="8">
    <source>
        <dbReference type="Proteomes" id="UP000478008"/>
    </source>
</evidence>
<dbReference type="Proteomes" id="UP000568158">
    <property type="component" value="Unassembled WGS sequence"/>
</dbReference>
<keyword evidence="4" id="KW-0472">Membrane</keyword>
<dbReference type="Pfam" id="PF02466">
    <property type="entry name" value="Tim17"/>
    <property type="match status" value="1"/>
</dbReference>
<name>A0A7D9GXU8_DEKBR</name>
<dbReference type="GO" id="GO:0030150">
    <property type="term" value="P:protein import into mitochondrial matrix"/>
    <property type="evidence" value="ECO:0007669"/>
    <property type="project" value="TreeGrafter"/>
</dbReference>
<evidence type="ECO:0000256" key="4">
    <source>
        <dbReference type="ARBA" id="ARBA00023136"/>
    </source>
</evidence>
<keyword evidence="8" id="KW-1185">Reference proteome</keyword>
<dbReference type="EMBL" id="CABFWN010000001">
    <property type="protein sequence ID" value="VUG16746.1"/>
    <property type="molecule type" value="Genomic_DNA"/>
</dbReference>
<evidence type="ECO:0000313" key="7">
    <source>
        <dbReference type="EMBL" id="VUG16746.1"/>
    </source>
</evidence>
<dbReference type="InterPro" id="IPR045238">
    <property type="entry name" value="Tim23-like"/>
</dbReference>